<protein>
    <submittedName>
        <fullName evidence="1">PRTRC system protein C</fullName>
    </submittedName>
</protein>
<keyword evidence="2" id="KW-1185">Reference proteome</keyword>
<evidence type="ECO:0000313" key="1">
    <source>
        <dbReference type="EMBL" id="QQL50000.1"/>
    </source>
</evidence>
<organism evidence="1 2">
    <name type="scientific">Mucilaginibacter ginkgonis</name>
    <dbReference type="NCBI Taxonomy" id="2682091"/>
    <lineage>
        <taxon>Bacteria</taxon>
        <taxon>Pseudomonadati</taxon>
        <taxon>Bacteroidota</taxon>
        <taxon>Sphingobacteriia</taxon>
        <taxon>Sphingobacteriales</taxon>
        <taxon>Sphingobacteriaceae</taxon>
        <taxon>Mucilaginibacter</taxon>
    </lineage>
</organism>
<reference evidence="1 2" key="1">
    <citation type="submission" date="2020-12" db="EMBL/GenBank/DDBJ databases">
        <title>HMF7856_wgs.fasta genome submission.</title>
        <authorList>
            <person name="Kang H."/>
            <person name="Kim H."/>
            <person name="Joh K."/>
        </authorList>
    </citation>
    <scope>NUCLEOTIDE SEQUENCE [LARGE SCALE GENOMIC DNA]</scope>
    <source>
        <strain evidence="1 2">HMF7856</strain>
    </source>
</reference>
<accession>A0A6I4HUZ2</accession>
<dbReference type="NCBIfam" id="TIGR03738">
    <property type="entry name" value="PRTRC_C"/>
    <property type="match status" value="1"/>
</dbReference>
<dbReference type="EMBL" id="CP066775">
    <property type="protein sequence ID" value="QQL50000.1"/>
    <property type="molecule type" value="Genomic_DNA"/>
</dbReference>
<dbReference type="RefSeq" id="WP_157523294.1">
    <property type="nucleotide sequence ID" value="NZ_CP066775.1"/>
</dbReference>
<proteinExistence type="predicted"/>
<dbReference type="AlphaFoldDB" id="A0A6I4HUZ2"/>
<dbReference type="Proteomes" id="UP000429232">
    <property type="component" value="Chromosome"/>
</dbReference>
<sequence>MKVNILKRVFIHKINGQDVRLADPNETFDIGAVQNFYAATYPVLTNAKINGPEIKDDEMQYRFDAVIGTKG</sequence>
<name>A0A6I4HUZ2_9SPHI</name>
<dbReference type="InterPro" id="IPR032866">
    <property type="entry name" value="Prok_Ub"/>
</dbReference>
<dbReference type="InterPro" id="IPR022289">
    <property type="entry name" value="PRTRC_protein-C"/>
</dbReference>
<evidence type="ECO:0000313" key="2">
    <source>
        <dbReference type="Proteomes" id="UP000429232"/>
    </source>
</evidence>
<dbReference type="Pfam" id="PF14454">
    <property type="entry name" value="Prok_Ub"/>
    <property type="match status" value="1"/>
</dbReference>
<dbReference type="KEGG" id="mgik:GO620_000690"/>
<gene>
    <name evidence="1" type="ORF">GO620_000690</name>
</gene>